<protein>
    <submittedName>
        <fullName evidence="3">Amidohydrolase family protein</fullName>
    </submittedName>
</protein>
<dbReference type="CDD" id="cd01317">
    <property type="entry name" value="DHOase_IIa"/>
    <property type="match status" value="1"/>
</dbReference>
<evidence type="ECO:0000313" key="4">
    <source>
        <dbReference type="Proteomes" id="UP000320160"/>
    </source>
</evidence>
<dbReference type="AlphaFoldDB" id="A0A553WI68"/>
<dbReference type="PANTHER" id="PTHR43668">
    <property type="entry name" value="ALLANTOINASE"/>
    <property type="match status" value="1"/>
</dbReference>
<dbReference type="InterPro" id="IPR006680">
    <property type="entry name" value="Amidohydro-rel"/>
</dbReference>
<keyword evidence="4" id="KW-1185">Reference proteome</keyword>
<organism evidence="3 4">
    <name type="scientific">Sphingorhabdus contaminans</name>
    <dbReference type="NCBI Taxonomy" id="1343899"/>
    <lineage>
        <taxon>Bacteria</taxon>
        <taxon>Pseudomonadati</taxon>
        <taxon>Pseudomonadota</taxon>
        <taxon>Alphaproteobacteria</taxon>
        <taxon>Sphingomonadales</taxon>
        <taxon>Sphingomonadaceae</taxon>
        <taxon>Sphingorhabdus</taxon>
    </lineage>
</organism>
<dbReference type="GO" id="GO:0005737">
    <property type="term" value="C:cytoplasm"/>
    <property type="evidence" value="ECO:0007669"/>
    <property type="project" value="TreeGrafter"/>
</dbReference>
<accession>A0A553WI68</accession>
<evidence type="ECO:0000256" key="1">
    <source>
        <dbReference type="ARBA" id="ARBA00022975"/>
    </source>
</evidence>
<feature type="domain" description="Amidohydrolase-related" evidence="2">
    <location>
        <begin position="130"/>
        <end position="404"/>
    </location>
</feature>
<name>A0A553WI68_9SPHN</name>
<keyword evidence="1" id="KW-0665">Pyrimidine biosynthesis</keyword>
<dbReference type="SUPFAM" id="SSF51338">
    <property type="entry name" value="Composite domain of metallo-dependent hydrolases"/>
    <property type="match status" value="1"/>
</dbReference>
<dbReference type="Pfam" id="PF01979">
    <property type="entry name" value="Amidohydro_1"/>
    <property type="match status" value="1"/>
</dbReference>
<dbReference type="PANTHER" id="PTHR43668:SF2">
    <property type="entry name" value="ALLANTOINASE"/>
    <property type="match status" value="1"/>
</dbReference>
<proteinExistence type="predicted"/>
<reference evidence="3 4" key="1">
    <citation type="submission" date="2019-07" db="EMBL/GenBank/DDBJ databases">
        <authorList>
            <person name="Park M."/>
        </authorList>
    </citation>
    <scope>NUCLEOTIDE SEQUENCE [LARGE SCALE GENOMIC DNA]</scope>
    <source>
        <strain evidence="3 4">KCTC32445</strain>
    </source>
</reference>
<dbReference type="SUPFAM" id="SSF51556">
    <property type="entry name" value="Metallo-dependent hydrolases"/>
    <property type="match status" value="1"/>
</dbReference>
<dbReference type="InterPro" id="IPR032466">
    <property type="entry name" value="Metal_Hydrolase"/>
</dbReference>
<dbReference type="GO" id="GO:0004038">
    <property type="term" value="F:allantoinase activity"/>
    <property type="evidence" value="ECO:0007669"/>
    <property type="project" value="TreeGrafter"/>
</dbReference>
<keyword evidence="3" id="KW-0378">Hydrolase</keyword>
<gene>
    <name evidence="3" type="ORF">FOM92_02870</name>
</gene>
<dbReference type="GO" id="GO:0046872">
    <property type="term" value="F:metal ion binding"/>
    <property type="evidence" value="ECO:0007669"/>
    <property type="project" value="InterPro"/>
</dbReference>
<dbReference type="InterPro" id="IPR004722">
    <property type="entry name" value="DHOase"/>
</dbReference>
<dbReference type="InterPro" id="IPR011059">
    <property type="entry name" value="Metal-dep_hydrolase_composite"/>
</dbReference>
<comment type="caution">
    <text evidence="3">The sequence shown here is derived from an EMBL/GenBank/DDBJ whole genome shotgun (WGS) entry which is preliminary data.</text>
</comment>
<dbReference type="Proteomes" id="UP000320160">
    <property type="component" value="Unassembled WGS sequence"/>
</dbReference>
<dbReference type="GO" id="GO:0006145">
    <property type="term" value="P:purine nucleobase catabolic process"/>
    <property type="evidence" value="ECO:0007669"/>
    <property type="project" value="TreeGrafter"/>
</dbReference>
<dbReference type="GO" id="GO:0004151">
    <property type="term" value="F:dihydroorotase activity"/>
    <property type="evidence" value="ECO:0007669"/>
    <property type="project" value="InterPro"/>
</dbReference>
<sequence>MTGINILGGQAVLPGIAKAEAAHIHIENGKIASVGKAAPIAEQLDASGLIVAPGIIDLGVFKTDKPAFRFGGITRAALMPDQSPVHDDPATVRYAALKGKPDLWVHPLAAATQGLDGLHMAEIALMKEASAVGVATGRSWIADSGIMLRIMRYCAALDLPVIVHSEDAGLAGKAVATNGETATLLGLSSASPATETLAIARDLILAEESGAHVHFRQVTTARGLDLIREGKSRGLRISCGITPGHLFLSDNAIFDFRTFARLSPPLRDEANRMSCIAAVADGTIDVISSGHDPRGPEDKRLPFSEAAPGMAGAETLLALSLNLVREGTISTGRLFELLATNPARILGLNAGRIAEGCEADVILIDPDAPWQVDGDKMAALAGNTPFDRLPVQGRVRHMLKGGKVIPA</sequence>
<dbReference type="OrthoDB" id="9775759at2"/>
<dbReference type="InterPro" id="IPR050138">
    <property type="entry name" value="DHOase/Allantoinase_Hydrolase"/>
</dbReference>
<evidence type="ECO:0000259" key="2">
    <source>
        <dbReference type="Pfam" id="PF01979"/>
    </source>
</evidence>
<dbReference type="Gene3D" id="3.20.20.140">
    <property type="entry name" value="Metal-dependent hydrolases"/>
    <property type="match status" value="1"/>
</dbReference>
<dbReference type="RefSeq" id="WP_143775274.1">
    <property type="nucleotide sequence ID" value="NZ_VKKU01000001.1"/>
</dbReference>
<dbReference type="EMBL" id="VKKU01000001">
    <property type="protein sequence ID" value="TSB04386.1"/>
    <property type="molecule type" value="Genomic_DNA"/>
</dbReference>
<dbReference type="Gene3D" id="2.30.40.10">
    <property type="entry name" value="Urease, subunit C, domain 1"/>
    <property type="match status" value="1"/>
</dbReference>
<evidence type="ECO:0000313" key="3">
    <source>
        <dbReference type="EMBL" id="TSB04386.1"/>
    </source>
</evidence>
<dbReference type="GO" id="GO:0006221">
    <property type="term" value="P:pyrimidine nucleotide biosynthetic process"/>
    <property type="evidence" value="ECO:0007669"/>
    <property type="project" value="UniProtKB-KW"/>
</dbReference>